<comment type="similarity">
    <text evidence="1">Belongs to the LysR transcriptional regulatory family.</text>
</comment>
<evidence type="ECO:0000256" key="3">
    <source>
        <dbReference type="ARBA" id="ARBA00023163"/>
    </source>
</evidence>
<dbReference type="Gene3D" id="3.40.190.290">
    <property type="match status" value="1"/>
</dbReference>
<reference evidence="5 6" key="1">
    <citation type="submission" date="2017-03" db="EMBL/GenBank/DDBJ databases">
        <title>Genome analysis of Rhizobial strains effectives or ineffectives for nitrogen fixation isolated from bean seeds.</title>
        <authorList>
            <person name="Peralta H."/>
            <person name="Aguilar-Vera A."/>
            <person name="Mora Y."/>
            <person name="Vargas-Lagunas C."/>
            <person name="Girard L."/>
            <person name="Mora J."/>
        </authorList>
    </citation>
    <scope>NUCLEOTIDE SEQUENCE [LARGE SCALE GENOMIC DNA]</scope>
    <source>
        <strain evidence="5 6">CCGM3</strain>
    </source>
</reference>
<proteinExistence type="inferred from homology"/>
<keyword evidence="2" id="KW-0805">Transcription regulation</keyword>
<dbReference type="PANTHER" id="PTHR30126">
    <property type="entry name" value="HTH-TYPE TRANSCRIPTIONAL REGULATOR"/>
    <property type="match status" value="1"/>
</dbReference>
<dbReference type="SUPFAM" id="SSF53850">
    <property type="entry name" value="Periplasmic binding protein-like II"/>
    <property type="match status" value="1"/>
</dbReference>
<keyword evidence="3" id="KW-0804">Transcription</keyword>
<comment type="caution">
    <text evidence="5">The sequence shown here is derived from an EMBL/GenBank/DDBJ whole genome shotgun (WGS) entry which is preliminary data.</text>
</comment>
<evidence type="ECO:0000259" key="4">
    <source>
        <dbReference type="Pfam" id="PF03466"/>
    </source>
</evidence>
<evidence type="ECO:0000256" key="2">
    <source>
        <dbReference type="ARBA" id="ARBA00023015"/>
    </source>
</evidence>
<feature type="domain" description="LysR substrate-binding" evidence="4">
    <location>
        <begin position="13"/>
        <end position="118"/>
    </location>
</feature>
<dbReference type="Pfam" id="PF03466">
    <property type="entry name" value="LysR_substrate"/>
    <property type="match status" value="1"/>
</dbReference>
<organism evidence="5 6">
    <name type="scientific">Rhizobium grahamii</name>
    <dbReference type="NCBI Taxonomy" id="1120045"/>
    <lineage>
        <taxon>Bacteria</taxon>
        <taxon>Pseudomonadati</taxon>
        <taxon>Pseudomonadota</taxon>
        <taxon>Alphaproteobacteria</taxon>
        <taxon>Hyphomicrobiales</taxon>
        <taxon>Rhizobiaceae</taxon>
        <taxon>Rhizobium/Agrobacterium group</taxon>
        <taxon>Rhizobium</taxon>
    </lineage>
</organism>
<dbReference type="PANTHER" id="PTHR30126:SF91">
    <property type="entry name" value="LYSR FAMILY TRANSCRIPTIONAL REGULATOR"/>
    <property type="match status" value="1"/>
</dbReference>
<sequence>MLLCHRGIDRAFPPELDLERLLAVRLTLVASRLHPLAQLAEAISPEQLAEHIQLVLTDRSSLSDGKQFGVLAAKTWRLADLGAKHAFLKAGLGWGSMPTWMIKADLAAGSLVELNVDQGVWPQGNQMPMQCVCVCVPSTGSGAPPGPAGRWLILTPARPGTALRRAGRNRVPDRLTTQAGDIPLVRRCKARDRAF</sequence>
<name>A0A370KK22_9HYPH</name>
<dbReference type="EMBL" id="NAAC01000031">
    <property type="protein sequence ID" value="RDJ05815.1"/>
    <property type="molecule type" value="Genomic_DNA"/>
</dbReference>
<evidence type="ECO:0000256" key="1">
    <source>
        <dbReference type="ARBA" id="ARBA00009437"/>
    </source>
</evidence>
<dbReference type="InterPro" id="IPR005119">
    <property type="entry name" value="LysR_subst-bd"/>
</dbReference>
<dbReference type="Proteomes" id="UP000254939">
    <property type="component" value="Unassembled WGS sequence"/>
</dbReference>
<evidence type="ECO:0000313" key="6">
    <source>
        <dbReference type="Proteomes" id="UP000254939"/>
    </source>
</evidence>
<accession>A0A370KK22</accession>
<dbReference type="AlphaFoldDB" id="A0A370KK22"/>
<dbReference type="OrthoDB" id="196624at2"/>
<gene>
    <name evidence="5" type="ORF">B5K06_25670</name>
</gene>
<evidence type="ECO:0000313" key="5">
    <source>
        <dbReference type="EMBL" id="RDJ05815.1"/>
    </source>
</evidence>
<protein>
    <submittedName>
        <fullName evidence="5">LysR family transcriptional regulator</fullName>
    </submittedName>
</protein>
<dbReference type="GO" id="GO:0000976">
    <property type="term" value="F:transcription cis-regulatory region binding"/>
    <property type="evidence" value="ECO:0007669"/>
    <property type="project" value="TreeGrafter"/>
</dbReference>
<dbReference type="GO" id="GO:0006355">
    <property type="term" value="P:regulation of DNA-templated transcription"/>
    <property type="evidence" value="ECO:0007669"/>
    <property type="project" value="TreeGrafter"/>
</dbReference>